<dbReference type="InterPro" id="IPR000086">
    <property type="entry name" value="NUDIX_hydrolase_dom"/>
</dbReference>
<dbReference type="CDD" id="cd03426">
    <property type="entry name" value="NUDIX_CoAse_Nudt7"/>
    <property type="match status" value="1"/>
</dbReference>
<evidence type="ECO:0000256" key="6">
    <source>
        <dbReference type="ARBA" id="ARBA00023211"/>
    </source>
</evidence>
<evidence type="ECO:0000313" key="10">
    <source>
        <dbReference type="Proteomes" id="UP000073494"/>
    </source>
</evidence>
<dbReference type="InterPro" id="IPR020476">
    <property type="entry name" value="Nudix_hydrolase"/>
</dbReference>
<dbReference type="Proteomes" id="UP000073494">
    <property type="component" value="Unassembled WGS sequence"/>
</dbReference>
<dbReference type="PANTHER" id="PTHR12992">
    <property type="entry name" value="NUDIX HYDROLASE"/>
    <property type="match status" value="1"/>
</dbReference>
<evidence type="ECO:0000259" key="8">
    <source>
        <dbReference type="PROSITE" id="PS51462"/>
    </source>
</evidence>
<comment type="similarity">
    <text evidence="7">Belongs to the Nudix hydrolase family.</text>
</comment>
<evidence type="ECO:0000313" key="9">
    <source>
        <dbReference type="EMBL" id="CYU75679.1"/>
    </source>
</evidence>
<sequence>MTDQLQALLKDYQPQPLGEKRSYAVFLPLVWSDNQWQVLYEIRSESISQPGEVSFPGGGIDEGETAEEAAIREVIEELDIQQEQIELLGEIDYLVFGRSTIRCFVGRLHLDWQTLQPNDEVARFFTVPLETLLKTSPVYYQLDSQIVPDCDFPFERLRGGVDYPFSHHKRSVPFYENLPENIWGMTAQFTHRFTEIINQKTSPR</sequence>
<dbReference type="InterPro" id="IPR045121">
    <property type="entry name" value="CoAse"/>
</dbReference>
<dbReference type="PROSITE" id="PS51462">
    <property type="entry name" value="NUDIX"/>
    <property type="match status" value="1"/>
</dbReference>
<dbReference type="AlphaFoldDB" id="A0A0Z8F8S5"/>
<dbReference type="EMBL" id="FIHD01000006">
    <property type="protein sequence ID" value="CYU75679.1"/>
    <property type="molecule type" value="Genomic_DNA"/>
</dbReference>
<keyword evidence="6" id="KW-0464">Manganese</keyword>
<reference evidence="9 10" key="1">
    <citation type="submission" date="2016-02" db="EMBL/GenBank/DDBJ databases">
        <authorList>
            <consortium name="Pathogen Informatics"/>
        </authorList>
    </citation>
    <scope>NUCLEOTIDE SEQUENCE [LARGE SCALE GENOMIC DNA]</scope>
    <source>
        <strain evidence="9 10">LSS54</strain>
    </source>
</reference>
<comment type="cofactor">
    <cofactor evidence="1">
        <name>Mn(2+)</name>
        <dbReference type="ChEBI" id="CHEBI:29035"/>
    </cofactor>
</comment>
<dbReference type="InterPro" id="IPR020084">
    <property type="entry name" value="NUDIX_hydrolase_CS"/>
</dbReference>
<dbReference type="InterPro" id="IPR015797">
    <property type="entry name" value="NUDIX_hydrolase-like_dom_sf"/>
</dbReference>
<dbReference type="Pfam" id="PF00293">
    <property type="entry name" value="NUDIX"/>
    <property type="match status" value="1"/>
</dbReference>
<feature type="domain" description="Nudix hydrolase" evidence="8">
    <location>
        <begin position="21"/>
        <end position="149"/>
    </location>
</feature>
<dbReference type="SUPFAM" id="SSF55811">
    <property type="entry name" value="Nudix"/>
    <property type="match status" value="1"/>
</dbReference>
<evidence type="ECO:0000256" key="3">
    <source>
        <dbReference type="ARBA" id="ARBA00022723"/>
    </source>
</evidence>
<dbReference type="PANTHER" id="PTHR12992:SF11">
    <property type="entry name" value="MITOCHONDRIAL COENZYME A DIPHOSPHATASE NUDT8"/>
    <property type="match status" value="1"/>
</dbReference>
<gene>
    <name evidence="9" type="ORF">ERS132416_00525</name>
</gene>
<keyword evidence="5" id="KW-0460">Magnesium</keyword>
<accession>A0A0Z8F8S5</accession>
<evidence type="ECO:0000256" key="4">
    <source>
        <dbReference type="ARBA" id="ARBA00022801"/>
    </source>
</evidence>
<keyword evidence="3" id="KW-0479">Metal-binding</keyword>
<evidence type="ECO:0000256" key="7">
    <source>
        <dbReference type="RuleBase" id="RU003476"/>
    </source>
</evidence>
<dbReference type="PROSITE" id="PS00893">
    <property type="entry name" value="NUDIX_BOX"/>
    <property type="match status" value="1"/>
</dbReference>
<keyword evidence="4 7" id="KW-0378">Hydrolase</keyword>
<comment type="cofactor">
    <cofactor evidence="2">
        <name>Mg(2+)</name>
        <dbReference type="ChEBI" id="CHEBI:18420"/>
    </cofactor>
</comment>
<dbReference type="GO" id="GO:0046872">
    <property type="term" value="F:metal ion binding"/>
    <property type="evidence" value="ECO:0007669"/>
    <property type="project" value="UniProtKB-KW"/>
</dbReference>
<evidence type="ECO:0000256" key="5">
    <source>
        <dbReference type="ARBA" id="ARBA00022842"/>
    </source>
</evidence>
<dbReference type="GO" id="GO:0010945">
    <property type="term" value="F:coenzyme A diphosphatase activity"/>
    <property type="evidence" value="ECO:0007669"/>
    <property type="project" value="InterPro"/>
</dbReference>
<organism evidence="9 10">
    <name type="scientific">Streptococcus suis</name>
    <dbReference type="NCBI Taxonomy" id="1307"/>
    <lineage>
        <taxon>Bacteria</taxon>
        <taxon>Bacillati</taxon>
        <taxon>Bacillota</taxon>
        <taxon>Bacilli</taxon>
        <taxon>Lactobacillales</taxon>
        <taxon>Streptococcaceae</taxon>
        <taxon>Streptococcus</taxon>
    </lineage>
</organism>
<dbReference type="RefSeq" id="WP_029180422.1">
    <property type="nucleotide sequence ID" value="NZ_CEFG01000165.1"/>
</dbReference>
<evidence type="ECO:0000256" key="2">
    <source>
        <dbReference type="ARBA" id="ARBA00001946"/>
    </source>
</evidence>
<dbReference type="Gene3D" id="3.90.79.10">
    <property type="entry name" value="Nucleoside Triphosphate Pyrophosphohydrolase"/>
    <property type="match status" value="1"/>
</dbReference>
<dbReference type="PRINTS" id="PR00502">
    <property type="entry name" value="NUDIXFAMILY"/>
</dbReference>
<evidence type="ECO:0000256" key="1">
    <source>
        <dbReference type="ARBA" id="ARBA00001936"/>
    </source>
</evidence>
<proteinExistence type="inferred from homology"/>
<protein>
    <submittedName>
        <fullName evidence="9">NUDIX hydrolase</fullName>
    </submittedName>
</protein>
<name>A0A0Z8F8S5_STRSU</name>